<dbReference type="EMBL" id="JAJCIS010000005">
    <property type="protein sequence ID" value="MCB7387615.1"/>
    <property type="molecule type" value="Genomic_DNA"/>
</dbReference>
<keyword evidence="7" id="KW-1185">Reference proteome</keyword>
<evidence type="ECO:0000256" key="2">
    <source>
        <dbReference type="ARBA" id="ARBA00024867"/>
    </source>
</evidence>
<dbReference type="InterPro" id="IPR007492">
    <property type="entry name" value="LytTR_DNA-bd_dom"/>
</dbReference>
<dbReference type="Proteomes" id="UP001299546">
    <property type="component" value="Unassembled WGS sequence"/>
</dbReference>
<keyword evidence="6" id="KW-0238">DNA-binding</keyword>
<evidence type="ECO:0000259" key="4">
    <source>
        <dbReference type="PROSITE" id="PS50110"/>
    </source>
</evidence>
<evidence type="ECO:0000313" key="6">
    <source>
        <dbReference type="EMBL" id="MCB7387615.1"/>
    </source>
</evidence>
<evidence type="ECO:0000256" key="3">
    <source>
        <dbReference type="PROSITE-ProRule" id="PRU00169"/>
    </source>
</evidence>
<dbReference type="SMART" id="SM00448">
    <property type="entry name" value="REC"/>
    <property type="match status" value="1"/>
</dbReference>
<gene>
    <name evidence="6" type="ORF">LIZ65_09995</name>
</gene>
<dbReference type="RefSeq" id="WP_066737286.1">
    <property type="nucleotide sequence ID" value="NZ_JAJCIQ010000006.1"/>
</dbReference>
<accession>A0ABS8DGT5</accession>
<dbReference type="InterPro" id="IPR011006">
    <property type="entry name" value="CheY-like_superfamily"/>
</dbReference>
<dbReference type="PANTHER" id="PTHR37299">
    <property type="entry name" value="TRANSCRIPTIONAL REGULATOR-RELATED"/>
    <property type="match status" value="1"/>
</dbReference>
<evidence type="ECO:0000313" key="7">
    <source>
        <dbReference type="Proteomes" id="UP001299546"/>
    </source>
</evidence>
<dbReference type="Gene3D" id="2.40.50.1020">
    <property type="entry name" value="LytTr DNA-binding domain"/>
    <property type="match status" value="1"/>
</dbReference>
<reference evidence="6 7" key="1">
    <citation type="submission" date="2021-10" db="EMBL/GenBank/DDBJ databases">
        <title>Collection of gut derived symbiotic bacterial strains cultured from healthy donors.</title>
        <authorList>
            <person name="Lin H."/>
            <person name="Littmann E."/>
            <person name="Kohout C."/>
            <person name="Pamer E.G."/>
        </authorList>
    </citation>
    <scope>NUCLEOTIDE SEQUENCE [LARGE SCALE GENOMIC DNA]</scope>
    <source>
        <strain evidence="6 7">DFI.1.165</strain>
    </source>
</reference>
<dbReference type="Gene3D" id="3.40.50.2300">
    <property type="match status" value="1"/>
</dbReference>
<dbReference type="PROSITE" id="PS50110">
    <property type="entry name" value="RESPONSE_REGULATORY"/>
    <property type="match status" value="1"/>
</dbReference>
<dbReference type="Pfam" id="PF00072">
    <property type="entry name" value="Response_reg"/>
    <property type="match status" value="1"/>
</dbReference>
<proteinExistence type="predicted"/>
<organism evidence="6 7">
    <name type="scientific">Bariatricus massiliensis</name>
    <dbReference type="NCBI Taxonomy" id="1745713"/>
    <lineage>
        <taxon>Bacteria</taxon>
        <taxon>Bacillati</taxon>
        <taxon>Bacillota</taxon>
        <taxon>Clostridia</taxon>
        <taxon>Lachnospirales</taxon>
        <taxon>Lachnospiraceae</taxon>
        <taxon>Bariatricus</taxon>
    </lineage>
</organism>
<dbReference type="SMART" id="SM00850">
    <property type="entry name" value="LytTR"/>
    <property type="match status" value="1"/>
</dbReference>
<dbReference type="SUPFAM" id="SSF52172">
    <property type="entry name" value="CheY-like"/>
    <property type="match status" value="1"/>
</dbReference>
<feature type="domain" description="HTH LytTR-type" evidence="5">
    <location>
        <begin position="130"/>
        <end position="230"/>
    </location>
</feature>
<feature type="domain" description="Response regulatory" evidence="4">
    <location>
        <begin position="2"/>
        <end position="120"/>
    </location>
</feature>
<evidence type="ECO:0000256" key="1">
    <source>
        <dbReference type="ARBA" id="ARBA00018672"/>
    </source>
</evidence>
<sequence length="243" mass="28937">MKVAIVDDLQADKEILEQYINRYAAEKSLFIEIECFCSGEHFLKNAAPNKYRLIFLDIYMKGLDGMQVAEALRRDDKESLLVFTTSSKDFAIQGYAVKASGYLVKPYDYEMFRQTMELIRPLLEKDLRFIEVKEKRSHVKILLHDILYCDYDNHYILFHTKDEVIRSYMKFKELEELLAPYDEFLCCYRNIMVNLDRVQVLESESFIMENGEQIPIRRPDRIKVRKIYAEFVFRKMKGGLRLD</sequence>
<dbReference type="PROSITE" id="PS50930">
    <property type="entry name" value="HTH_LYTTR"/>
    <property type="match status" value="1"/>
</dbReference>
<dbReference type="InterPro" id="IPR001789">
    <property type="entry name" value="Sig_transdc_resp-reg_receiver"/>
</dbReference>
<dbReference type="PANTHER" id="PTHR37299:SF1">
    <property type="entry name" value="STAGE 0 SPORULATION PROTEIN A HOMOLOG"/>
    <property type="match status" value="1"/>
</dbReference>
<protein>
    <recommendedName>
        <fullName evidence="1">Stage 0 sporulation protein A homolog</fullName>
    </recommendedName>
</protein>
<dbReference type="InterPro" id="IPR046947">
    <property type="entry name" value="LytR-like"/>
</dbReference>
<evidence type="ECO:0000259" key="5">
    <source>
        <dbReference type="PROSITE" id="PS50930"/>
    </source>
</evidence>
<dbReference type="GO" id="GO:0003677">
    <property type="term" value="F:DNA binding"/>
    <property type="evidence" value="ECO:0007669"/>
    <property type="project" value="UniProtKB-KW"/>
</dbReference>
<feature type="modified residue" description="4-aspartylphosphate" evidence="3">
    <location>
        <position position="57"/>
    </location>
</feature>
<comment type="function">
    <text evidence="2">May play the central regulatory role in sporulation. It may be an element of the effector pathway responsible for the activation of sporulation genes in response to nutritional stress. Spo0A may act in concert with spo0H (a sigma factor) to control the expression of some genes that are critical to the sporulation process.</text>
</comment>
<comment type="caution">
    <text evidence="6">The sequence shown here is derived from an EMBL/GenBank/DDBJ whole genome shotgun (WGS) entry which is preliminary data.</text>
</comment>
<dbReference type="Pfam" id="PF04397">
    <property type="entry name" value="LytTR"/>
    <property type="match status" value="1"/>
</dbReference>
<name>A0ABS8DGT5_9FIRM</name>
<keyword evidence="3" id="KW-0597">Phosphoprotein</keyword>